<protein>
    <recommendedName>
        <fullName evidence="1">non-specific serine/threonine protein kinase</fullName>
        <ecNumber evidence="1">2.7.11.1</ecNumber>
    </recommendedName>
</protein>
<dbReference type="RefSeq" id="WP_091318250.1">
    <property type="nucleotide sequence ID" value="NZ_FNSO01000004.1"/>
</dbReference>
<feature type="binding site" evidence="7">
    <location>
        <position position="41"/>
    </location>
    <ligand>
        <name>ATP</name>
        <dbReference type="ChEBI" id="CHEBI:30616"/>
    </ligand>
</feature>
<keyword evidence="12" id="KW-1185">Reference proteome</keyword>
<dbReference type="PANTHER" id="PTHR43289">
    <property type="entry name" value="MITOGEN-ACTIVATED PROTEIN KINASE KINASE KINASE 20-RELATED"/>
    <property type="match status" value="1"/>
</dbReference>
<sequence>MLVESRRIRDRYRLLEPVGGGAMGTVWRAQDEKLDRTVAIKELLLPHDHDEQRTQEAKNRAMREARIAARLQHSHAITVFAVLEEEDRPWLVMEYLPSKSLAVVLGEQPATVDEAIRVGAQISSALAGAHRAGVVHRDVKPANILVAEDGTAKITDFGISRAIGDVKLTATGEIAGTPAYLAPEVARGEDADFAADVFSLGATLYAAVEGQSPYGTADNPIALLYKASSGEIVPPEKAGRLTPLLVRMLASEPAERPSMDEVEQELLALLPGEEPGESVLAATVPEAEPAAVPTVPAAVAVPAGEVTAVSPGARKGLIAVGAGAALLCVAVVVVILVVLRQKAPADNVAAPPSQTPSTSAPATPPPSSSPAPSSTPSAPTSAPSTSPTVSTVASSKTPVDALVAYYGLLPSNPAAAWNLLTANFKASRNQTYETYKNFWSRHRSVQVNNPREVGPNRVTARITYDGGNAENDTFTLVQEGGVWKIDSQSS</sequence>
<proteinExistence type="predicted"/>
<dbReference type="EMBL" id="FNSO01000004">
    <property type="protein sequence ID" value="SED67924.1"/>
    <property type="molecule type" value="Genomic_DNA"/>
</dbReference>
<dbReference type="STRING" id="208445.SAMN04489727_8870"/>
<dbReference type="SUPFAM" id="SSF56112">
    <property type="entry name" value="Protein kinase-like (PK-like)"/>
    <property type="match status" value="1"/>
</dbReference>
<keyword evidence="4 7" id="KW-0547">Nucleotide-binding</keyword>
<dbReference type="AlphaFoldDB" id="A0A1H5CNA7"/>
<dbReference type="InterPro" id="IPR011009">
    <property type="entry name" value="Kinase-like_dom_sf"/>
</dbReference>
<evidence type="ECO:0000313" key="11">
    <source>
        <dbReference type="EMBL" id="SED67924.1"/>
    </source>
</evidence>
<dbReference type="GO" id="GO:0005524">
    <property type="term" value="F:ATP binding"/>
    <property type="evidence" value="ECO:0007669"/>
    <property type="project" value="UniProtKB-UniRule"/>
</dbReference>
<evidence type="ECO:0000256" key="8">
    <source>
        <dbReference type="SAM" id="MobiDB-lite"/>
    </source>
</evidence>
<feature type="region of interest" description="Disordered" evidence="8">
    <location>
        <begin position="346"/>
        <end position="393"/>
    </location>
</feature>
<keyword evidence="9" id="KW-0472">Membrane</keyword>
<evidence type="ECO:0000256" key="7">
    <source>
        <dbReference type="PROSITE-ProRule" id="PRU10141"/>
    </source>
</evidence>
<dbReference type="PROSITE" id="PS00107">
    <property type="entry name" value="PROTEIN_KINASE_ATP"/>
    <property type="match status" value="1"/>
</dbReference>
<dbReference type="EC" id="2.7.11.1" evidence="1"/>
<evidence type="ECO:0000256" key="3">
    <source>
        <dbReference type="ARBA" id="ARBA00022679"/>
    </source>
</evidence>
<dbReference type="Pfam" id="PF00069">
    <property type="entry name" value="Pkinase"/>
    <property type="match status" value="1"/>
</dbReference>
<dbReference type="Gene3D" id="1.10.510.10">
    <property type="entry name" value="Transferase(Phosphotransferase) domain 1"/>
    <property type="match status" value="1"/>
</dbReference>
<evidence type="ECO:0000256" key="1">
    <source>
        <dbReference type="ARBA" id="ARBA00012513"/>
    </source>
</evidence>
<evidence type="ECO:0000256" key="5">
    <source>
        <dbReference type="ARBA" id="ARBA00022777"/>
    </source>
</evidence>
<evidence type="ECO:0000313" key="12">
    <source>
        <dbReference type="Proteomes" id="UP000199622"/>
    </source>
</evidence>
<evidence type="ECO:0000256" key="9">
    <source>
        <dbReference type="SAM" id="Phobius"/>
    </source>
</evidence>
<name>A0A1H5CNA7_9PSEU</name>
<keyword evidence="3" id="KW-0808">Transferase</keyword>
<keyword evidence="6 7" id="KW-0067">ATP-binding</keyword>
<feature type="transmembrane region" description="Helical" evidence="9">
    <location>
        <begin position="317"/>
        <end position="339"/>
    </location>
</feature>
<evidence type="ECO:0000256" key="4">
    <source>
        <dbReference type="ARBA" id="ARBA00022741"/>
    </source>
</evidence>
<dbReference type="PROSITE" id="PS00108">
    <property type="entry name" value="PROTEIN_KINASE_ST"/>
    <property type="match status" value="1"/>
</dbReference>
<dbReference type="PROSITE" id="PS50011">
    <property type="entry name" value="PROTEIN_KINASE_DOM"/>
    <property type="match status" value="1"/>
</dbReference>
<dbReference type="OrthoDB" id="9762169at2"/>
<dbReference type="Gene3D" id="3.30.200.20">
    <property type="entry name" value="Phosphorylase Kinase, domain 1"/>
    <property type="match status" value="1"/>
</dbReference>
<keyword evidence="5 11" id="KW-0418">Kinase</keyword>
<evidence type="ECO:0000256" key="6">
    <source>
        <dbReference type="ARBA" id="ARBA00022840"/>
    </source>
</evidence>
<feature type="domain" description="Protein kinase" evidence="10">
    <location>
        <begin position="12"/>
        <end position="267"/>
    </location>
</feature>
<evidence type="ECO:0000259" key="10">
    <source>
        <dbReference type="PROSITE" id="PS50011"/>
    </source>
</evidence>
<dbReference type="CDD" id="cd14014">
    <property type="entry name" value="STKc_PknB_like"/>
    <property type="match status" value="1"/>
</dbReference>
<feature type="compositionally biased region" description="Low complexity" evidence="8">
    <location>
        <begin position="370"/>
        <end position="393"/>
    </location>
</feature>
<gene>
    <name evidence="11" type="ORF">SAMN04489727_8870</name>
</gene>
<accession>A0A1H5CNA7</accession>
<keyword evidence="2 11" id="KW-0723">Serine/threonine-protein kinase</keyword>
<feature type="compositionally biased region" description="Low complexity" evidence="8">
    <location>
        <begin position="348"/>
        <end position="361"/>
    </location>
</feature>
<reference evidence="12" key="1">
    <citation type="submission" date="2016-10" db="EMBL/GenBank/DDBJ databases">
        <authorList>
            <person name="Varghese N."/>
            <person name="Submissions S."/>
        </authorList>
    </citation>
    <scope>NUCLEOTIDE SEQUENCE [LARGE SCALE GENOMIC DNA]</scope>
    <source>
        <strain evidence="12">DSM 44544</strain>
    </source>
</reference>
<dbReference type="Proteomes" id="UP000199622">
    <property type="component" value="Unassembled WGS sequence"/>
</dbReference>
<dbReference type="InterPro" id="IPR000719">
    <property type="entry name" value="Prot_kinase_dom"/>
</dbReference>
<dbReference type="GO" id="GO:0004674">
    <property type="term" value="F:protein serine/threonine kinase activity"/>
    <property type="evidence" value="ECO:0007669"/>
    <property type="project" value="UniProtKB-KW"/>
</dbReference>
<dbReference type="InterPro" id="IPR008271">
    <property type="entry name" value="Ser/Thr_kinase_AS"/>
</dbReference>
<dbReference type="PANTHER" id="PTHR43289:SF6">
    <property type="entry name" value="SERINE_THREONINE-PROTEIN KINASE NEKL-3"/>
    <property type="match status" value="1"/>
</dbReference>
<keyword evidence="9" id="KW-1133">Transmembrane helix</keyword>
<organism evidence="11 12">
    <name type="scientific">Amycolatopsis tolypomycina</name>
    <dbReference type="NCBI Taxonomy" id="208445"/>
    <lineage>
        <taxon>Bacteria</taxon>
        <taxon>Bacillati</taxon>
        <taxon>Actinomycetota</taxon>
        <taxon>Actinomycetes</taxon>
        <taxon>Pseudonocardiales</taxon>
        <taxon>Pseudonocardiaceae</taxon>
        <taxon>Amycolatopsis</taxon>
    </lineage>
</organism>
<evidence type="ECO:0000256" key="2">
    <source>
        <dbReference type="ARBA" id="ARBA00022527"/>
    </source>
</evidence>
<dbReference type="InterPro" id="IPR017441">
    <property type="entry name" value="Protein_kinase_ATP_BS"/>
</dbReference>
<dbReference type="SMART" id="SM00220">
    <property type="entry name" value="S_TKc"/>
    <property type="match status" value="1"/>
</dbReference>
<keyword evidence="9" id="KW-0812">Transmembrane</keyword>